<proteinExistence type="predicted"/>
<feature type="domain" description="RING-type" evidence="8">
    <location>
        <begin position="120"/>
        <end position="159"/>
    </location>
</feature>
<dbReference type="AlphaFoldDB" id="A0A0H5RAL5"/>
<dbReference type="EMBL" id="HACM01010763">
    <property type="protein sequence ID" value="CRZ11205.1"/>
    <property type="molecule type" value="Transcribed_RNA"/>
</dbReference>
<dbReference type="InterPro" id="IPR039739">
    <property type="entry name" value="MAG2/RNF10"/>
</dbReference>
<dbReference type="SUPFAM" id="SSF57850">
    <property type="entry name" value="RING/U-box"/>
    <property type="match status" value="1"/>
</dbReference>
<evidence type="ECO:0000313" key="9">
    <source>
        <dbReference type="EMBL" id="CRZ11205.1"/>
    </source>
</evidence>
<protein>
    <recommendedName>
        <fullName evidence="8">RING-type domain-containing protein</fullName>
    </recommendedName>
</protein>
<evidence type="ECO:0000259" key="8">
    <source>
        <dbReference type="PROSITE" id="PS50089"/>
    </source>
</evidence>
<dbReference type="PANTHER" id="PTHR12983">
    <property type="entry name" value="RING FINGER 10 FAMILY MEMBER"/>
    <property type="match status" value="1"/>
</dbReference>
<evidence type="ECO:0000256" key="2">
    <source>
        <dbReference type="ARBA" id="ARBA00022490"/>
    </source>
</evidence>
<comment type="subcellular location">
    <subcellularLocation>
        <location evidence="1">Cytoplasm</location>
    </subcellularLocation>
</comment>
<dbReference type="PROSITE" id="PS00518">
    <property type="entry name" value="ZF_RING_1"/>
    <property type="match status" value="1"/>
</dbReference>
<dbReference type="InterPro" id="IPR001841">
    <property type="entry name" value="Znf_RING"/>
</dbReference>
<reference evidence="9" key="1">
    <citation type="submission" date="2015-04" db="EMBL/GenBank/DDBJ databases">
        <title>The genome sequence of the plant pathogenic Rhizarian Plasmodiophora brassicae reveals insights in its biotrophic life cycle and the origin of chitin synthesis.</title>
        <authorList>
            <person name="Schwelm A."/>
            <person name="Fogelqvist J."/>
            <person name="Knaust A."/>
            <person name="Julke S."/>
            <person name="Lilja T."/>
            <person name="Dhandapani V."/>
            <person name="Bonilla-Rosso G."/>
            <person name="Karlsson M."/>
            <person name="Shevchenko A."/>
            <person name="Choi S.R."/>
            <person name="Kim H.G."/>
            <person name="Park J.Y."/>
            <person name="Lim Y.P."/>
            <person name="Ludwig-Muller J."/>
            <person name="Dixelius C."/>
        </authorList>
    </citation>
    <scope>NUCLEOTIDE SEQUENCE</scope>
    <source>
        <tissue evidence="9">Potato root galls</tissue>
    </source>
</reference>
<dbReference type="GO" id="GO:0008270">
    <property type="term" value="F:zinc ion binding"/>
    <property type="evidence" value="ECO:0007669"/>
    <property type="project" value="UniProtKB-KW"/>
</dbReference>
<evidence type="ECO:0000256" key="5">
    <source>
        <dbReference type="ARBA" id="ARBA00022833"/>
    </source>
</evidence>
<dbReference type="Pfam" id="PF00097">
    <property type="entry name" value="zf-C3HC4"/>
    <property type="match status" value="1"/>
</dbReference>
<name>A0A0H5RAL5_9EUKA</name>
<dbReference type="InterPro" id="IPR017907">
    <property type="entry name" value="Znf_RING_CS"/>
</dbReference>
<dbReference type="InterPro" id="IPR018957">
    <property type="entry name" value="Znf_C3HC4_RING-type"/>
</dbReference>
<keyword evidence="3" id="KW-0479">Metal-binding</keyword>
<evidence type="ECO:0000256" key="4">
    <source>
        <dbReference type="ARBA" id="ARBA00022771"/>
    </source>
</evidence>
<keyword evidence="2" id="KW-0963">Cytoplasm</keyword>
<evidence type="ECO:0000256" key="3">
    <source>
        <dbReference type="ARBA" id="ARBA00022723"/>
    </source>
</evidence>
<evidence type="ECO:0000256" key="1">
    <source>
        <dbReference type="ARBA" id="ARBA00004496"/>
    </source>
</evidence>
<dbReference type="CDD" id="cd16536">
    <property type="entry name" value="RING-HC_RNF10"/>
    <property type="match status" value="1"/>
</dbReference>
<accession>A0A0H5RAL5</accession>
<dbReference type="GO" id="GO:0005737">
    <property type="term" value="C:cytoplasm"/>
    <property type="evidence" value="ECO:0007669"/>
    <property type="project" value="UniProtKB-SubCell"/>
</dbReference>
<evidence type="ECO:0000256" key="6">
    <source>
        <dbReference type="PROSITE-ProRule" id="PRU00175"/>
    </source>
</evidence>
<organism evidence="9">
    <name type="scientific">Spongospora subterranea</name>
    <dbReference type="NCBI Taxonomy" id="70186"/>
    <lineage>
        <taxon>Eukaryota</taxon>
        <taxon>Sar</taxon>
        <taxon>Rhizaria</taxon>
        <taxon>Endomyxa</taxon>
        <taxon>Phytomyxea</taxon>
        <taxon>Plasmodiophorida</taxon>
        <taxon>Plasmodiophoridae</taxon>
        <taxon>Spongospora</taxon>
    </lineage>
</organism>
<dbReference type="PROSITE" id="PS50089">
    <property type="entry name" value="ZF_RING_2"/>
    <property type="match status" value="1"/>
</dbReference>
<feature type="region of interest" description="Disordered" evidence="7">
    <location>
        <begin position="1"/>
        <end position="35"/>
    </location>
</feature>
<evidence type="ECO:0000256" key="7">
    <source>
        <dbReference type="SAM" id="MobiDB-lite"/>
    </source>
</evidence>
<dbReference type="Gene3D" id="3.30.40.10">
    <property type="entry name" value="Zinc/RING finger domain, C3HC4 (zinc finger)"/>
    <property type="match status" value="1"/>
</dbReference>
<dbReference type="SMART" id="SM00184">
    <property type="entry name" value="RING"/>
    <property type="match status" value="1"/>
</dbReference>
<dbReference type="PANTHER" id="PTHR12983:SF9">
    <property type="entry name" value="E3 UBIQUITIN-PROTEIN LIGASE RNF10"/>
    <property type="match status" value="1"/>
</dbReference>
<sequence length="492" mass="55561">MDLAIYDRRKSSPSLHRSGSRPRRSGLNGATRQSPNLHTVNYRRSSKFKPRITAADASFDGPWTREKETYCGSSRSNIADYINARFRFALQKGTNVDGADVPWAKVEYVTCWIYDDNFFCPICLDPPSAAQVTKCGHIFCLPCILRHLRQRSKSKCPLCFAIAVPEELRSLELIKRETAAIGDTIQMSLLTRLKDQLGPNPVDASLSNKFSRFLETGAVHNLIDRELNELNEMASSCEGCAETAVSIQNAIKIVLARKERSSAPGRPEAETSASVINAASDDRIYYFYQCSNGTPVFLHSLNYRCLVEEYGLDFPLTVHGRILDLFRYQQTTETQNRFRFLRHLPLSTNFYIAELDIDHYLSKDTIELFSEESDSRDAARKDQLEQKILCQESHDKRTSTPITINKKYLEDPYPVPQVTSTDCFPSLPSSPPLNSPTVKGVIAPIWRLLAAKFDDDICVEQQRSAFTAAQSPKIKAKFTKVFSNSSSRSYNT</sequence>
<dbReference type="InterPro" id="IPR013083">
    <property type="entry name" value="Znf_RING/FYVE/PHD"/>
</dbReference>
<keyword evidence="4 6" id="KW-0863">Zinc-finger</keyword>
<dbReference type="GO" id="GO:0000976">
    <property type="term" value="F:transcription cis-regulatory region binding"/>
    <property type="evidence" value="ECO:0007669"/>
    <property type="project" value="TreeGrafter"/>
</dbReference>
<feature type="compositionally biased region" description="Basic and acidic residues" evidence="7">
    <location>
        <begin position="1"/>
        <end position="10"/>
    </location>
</feature>
<dbReference type="GO" id="GO:0045944">
    <property type="term" value="P:positive regulation of transcription by RNA polymerase II"/>
    <property type="evidence" value="ECO:0007669"/>
    <property type="project" value="TreeGrafter"/>
</dbReference>
<keyword evidence="5" id="KW-0862">Zinc</keyword>